<reference evidence="1 2" key="1">
    <citation type="submission" date="2014-10" db="EMBL/GenBank/DDBJ databases">
        <title>Draft genome of the hookworm Ancylostoma caninum.</title>
        <authorList>
            <person name="Mitreva M."/>
        </authorList>
    </citation>
    <scope>NUCLEOTIDE SEQUENCE [LARGE SCALE GENOMIC DNA]</scope>
    <source>
        <strain evidence="1 2">Baltimore</strain>
    </source>
</reference>
<dbReference type="AlphaFoldDB" id="A0A368FB82"/>
<gene>
    <name evidence="1" type="ORF">ANCCAN_26186</name>
</gene>
<keyword evidence="2" id="KW-1185">Reference proteome</keyword>
<organism evidence="1 2">
    <name type="scientific">Ancylostoma caninum</name>
    <name type="common">Dog hookworm</name>
    <dbReference type="NCBI Taxonomy" id="29170"/>
    <lineage>
        <taxon>Eukaryota</taxon>
        <taxon>Metazoa</taxon>
        <taxon>Ecdysozoa</taxon>
        <taxon>Nematoda</taxon>
        <taxon>Chromadorea</taxon>
        <taxon>Rhabditida</taxon>
        <taxon>Rhabditina</taxon>
        <taxon>Rhabditomorpha</taxon>
        <taxon>Strongyloidea</taxon>
        <taxon>Ancylostomatidae</taxon>
        <taxon>Ancylostomatinae</taxon>
        <taxon>Ancylostoma</taxon>
    </lineage>
</organism>
<dbReference type="InterPro" id="IPR035940">
    <property type="entry name" value="CAP_sf"/>
</dbReference>
<dbReference type="Proteomes" id="UP000252519">
    <property type="component" value="Unassembled WGS sequence"/>
</dbReference>
<proteinExistence type="predicted"/>
<dbReference type="STRING" id="29170.A0A368FB82"/>
<dbReference type="EMBL" id="JOJR01003078">
    <property type="protein sequence ID" value="RCN28075.1"/>
    <property type="molecule type" value="Genomic_DNA"/>
</dbReference>
<evidence type="ECO:0000313" key="2">
    <source>
        <dbReference type="Proteomes" id="UP000252519"/>
    </source>
</evidence>
<dbReference type="SUPFAM" id="SSF55797">
    <property type="entry name" value="PR-1-like"/>
    <property type="match status" value="1"/>
</dbReference>
<feature type="non-terminal residue" evidence="1">
    <location>
        <position position="105"/>
    </location>
</feature>
<comment type="caution">
    <text evidence="1">The sequence shown here is derived from an EMBL/GenBank/DDBJ whole genome shotgun (WGS) entry which is preliminary data.</text>
</comment>
<sequence length="105" mass="12253">MSNRFQKWDCNLEEMAYKGLQTIISSCDIPRDSVTKPYQSMQVGFDKKNCNITSQTKIVLYAWWSQIKRVTVNYPPALNGSPSVPSNESFIRVMFLCKPWNQYFN</sequence>
<accession>A0A368FB82</accession>
<name>A0A368FB82_ANCCA</name>
<evidence type="ECO:0008006" key="3">
    <source>
        <dbReference type="Google" id="ProtNLM"/>
    </source>
</evidence>
<evidence type="ECO:0000313" key="1">
    <source>
        <dbReference type="EMBL" id="RCN28075.1"/>
    </source>
</evidence>
<protein>
    <recommendedName>
        <fullName evidence="3">SCP domain-containing protein</fullName>
    </recommendedName>
</protein>
<dbReference type="Gene3D" id="3.40.33.10">
    <property type="entry name" value="CAP"/>
    <property type="match status" value="1"/>
</dbReference>